<keyword evidence="1" id="KW-0479">Metal-binding</keyword>
<evidence type="ECO:0000256" key="4">
    <source>
        <dbReference type="PROSITE-ProRule" id="PRU00175"/>
    </source>
</evidence>
<feature type="region of interest" description="Disordered" evidence="5">
    <location>
        <begin position="1"/>
        <end position="20"/>
    </location>
</feature>
<proteinExistence type="predicted"/>
<dbReference type="Pfam" id="PF13639">
    <property type="entry name" value="zf-RING_2"/>
    <property type="match status" value="1"/>
</dbReference>
<keyword evidence="3" id="KW-0862">Zinc</keyword>
<reference evidence="8 9" key="1">
    <citation type="journal article" date="2018" name="Nat. Genet.">
        <title>Extensive intraspecific gene order and gene structural variations between Mo17 and other maize genomes.</title>
        <authorList>
            <person name="Sun S."/>
            <person name="Zhou Y."/>
            <person name="Chen J."/>
            <person name="Shi J."/>
            <person name="Zhao H."/>
            <person name="Zhao H."/>
            <person name="Song W."/>
            <person name="Zhang M."/>
            <person name="Cui Y."/>
            <person name="Dong X."/>
            <person name="Liu H."/>
            <person name="Ma X."/>
            <person name="Jiao Y."/>
            <person name="Wang B."/>
            <person name="Wei X."/>
            <person name="Stein J.C."/>
            <person name="Glaubitz J.C."/>
            <person name="Lu F."/>
            <person name="Yu G."/>
            <person name="Liang C."/>
            <person name="Fengler K."/>
            <person name="Li B."/>
            <person name="Rafalski A."/>
            <person name="Schnable P.S."/>
            <person name="Ware D.H."/>
            <person name="Buckler E.S."/>
            <person name="Lai J."/>
        </authorList>
    </citation>
    <scope>NUCLEOTIDE SEQUENCE [LARGE SCALE GENOMIC DNA]</scope>
    <source>
        <strain evidence="9">cv. Missouri 17</strain>
        <tissue evidence="8">Seedling</tissue>
    </source>
</reference>
<evidence type="ECO:0000256" key="3">
    <source>
        <dbReference type="ARBA" id="ARBA00022833"/>
    </source>
</evidence>
<gene>
    <name evidence="8" type="primary">ATL72_8</name>
    <name evidence="8" type="ORF">Zm00014a_004146</name>
</gene>
<keyword evidence="2 4" id="KW-0863">Zinc-finger</keyword>
<evidence type="ECO:0000313" key="9">
    <source>
        <dbReference type="Proteomes" id="UP000251960"/>
    </source>
</evidence>
<dbReference type="InterPro" id="IPR013083">
    <property type="entry name" value="Znf_RING/FYVE/PHD"/>
</dbReference>
<evidence type="ECO:0000256" key="1">
    <source>
        <dbReference type="ARBA" id="ARBA00022723"/>
    </source>
</evidence>
<accession>A0A3L6E4Y9</accession>
<feature type="domain" description="RING-type" evidence="7">
    <location>
        <begin position="91"/>
        <end position="135"/>
    </location>
</feature>
<comment type="caution">
    <text evidence="8">The sequence shown here is derived from an EMBL/GenBank/DDBJ whole genome shotgun (WGS) entry which is preliminary data.</text>
</comment>
<organism evidence="8 9">
    <name type="scientific">Zea mays</name>
    <name type="common">Maize</name>
    <dbReference type="NCBI Taxonomy" id="4577"/>
    <lineage>
        <taxon>Eukaryota</taxon>
        <taxon>Viridiplantae</taxon>
        <taxon>Streptophyta</taxon>
        <taxon>Embryophyta</taxon>
        <taxon>Tracheophyta</taxon>
        <taxon>Spermatophyta</taxon>
        <taxon>Magnoliopsida</taxon>
        <taxon>Liliopsida</taxon>
        <taxon>Poales</taxon>
        <taxon>Poaceae</taxon>
        <taxon>PACMAD clade</taxon>
        <taxon>Panicoideae</taxon>
        <taxon>Andropogonodae</taxon>
        <taxon>Andropogoneae</taxon>
        <taxon>Tripsacinae</taxon>
        <taxon>Zea</taxon>
    </lineage>
</organism>
<feature type="compositionally biased region" description="Pro residues" evidence="5">
    <location>
        <begin position="7"/>
        <end position="19"/>
    </location>
</feature>
<dbReference type="Gene3D" id="3.30.40.10">
    <property type="entry name" value="Zinc/RING finger domain, C3HC4 (zinc finger)"/>
    <property type="match status" value="1"/>
</dbReference>
<dbReference type="PANTHER" id="PTHR45798:SF77">
    <property type="entry name" value="OS08G0330301 PROTEIN"/>
    <property type="match status" value="1"/>
</dbReference>
<evidence type="ECO:0000256" key="2">
    <source>
        <dbReference type="ARBA" id="ARBA00022771"/>
    </source>
</evidence>
<dbReference type="SMART" id="SM00184">
    <property type="entry name" value="RING"/>
    <property type="match status" value="1"/>
</dbReference>
<name>A0A3L6E4Y9_MAIZE</name>
<dbReference type="PROSITE" id="PS50089">
    <property type="entry name" value="ZF_RING_2"/>
    <property type="match status" value="1"/>
</dbReference>
<dbReference type="InterPro" id="IPR001841">
    <property type="entry name" value="Znf_RING"/>
</dbReference>
<evidence type="ECO:0000313" key="8">
    <source>
        <dbReference type="EMBL" id="PWZ15177.1"/>
    </source>
</evidence>
<dbReference type="AlphaFoldDB" id="A0A3L6E4Y9"/>
<dbReference type="PANTHER" id="PTHR45798">
    <property type="entry name" value="RING-H2 FINGER PROTEIN ATL61-RELATED-RELATED"/>
    <property type="match status" value="1"/>
</dbReference>
<feature type="transmembrane region" description="Helical" evidence="6">
    <location>
        <begin position="30"/>
        <end position="51"/>
    </location>
</feature>
<keyword evidence="6" id="KW-0472">Membrane</keyword>
<dbReference type="ExpressionAtlas" id="A0A3L6E4Y9">
    <property type="expression patterns" value="baseline"/>
</dbReference>
<dbReference type="GO" id="GO:0008270">
    <property type="term" value="F:zinc ion binding"/>
    <property type="evidence" value="ECO:0007669"/>
    <property type="project" value="UniProtKB-KW"/>
</dbReference>
<dbReference type="SUPFAM" id="SSF57850">
    <property type="entry name" value="RING/U-box"/>
    <property type="match status" value="1"/>
</dbReference>
<keyword evidence="6" id="KW-1133">Transmembrane helix</keyword>
<evidence type="ECO:0000256" key="6">
    <source>
        <dbReference type="SAM" id="Phobius"/>
    </source>
</evidence>
<dbReference type="Proteomes" id="UP000251960">
    <property type="component" value="Chromosome 7"/>
</dbReference>
<sequence>MINNSSSPPPSPAQPPTPIDPWGDTFLSRLSAVVLLLAYSSCAAVCLYHTARFLLQCLERRRAAQEAQEPKPPSQAVDGAGAGAVWAEADCAICLSELDPEGGERVCVLPACGHAYHDACVQAWLATRASCPTCRAPSRSRPSRKTRAP</sequence>
<keyword evidence="6" id="KW-0812">Transmembrane</keyword>
<evidence type="ECO:0000256" key="5">
    <source>
        <dbReference type="SAM" id="MobiDB-lite"/>
    </source>
</evidence>
<protein>
    <submittedName>
        <fullName evidence="8">RING-H2 finger protein ATL72</fullName>
    </submittedName>
</protein>
<dbReference type="SMART" id="SM01197">
    <property type="entry name" value="FANCL_C"/>
    <property type="match status" value="1"/>
</dbReference>
<dbReference type="EMBL" id="NCVQ01000008">
    <property type="protein sequence ID" value="PWZ15177.1"/>
    <property type="molecule type" value="Genomic_DNA"/>
</dbReference>
<dbReference type="InterPro" id="IPR052788">
    <property type="entry name" value="RING-type_E3_ligase_ATL"/>
</dbReference>
<evidence type="ECO:0000259" key="7">
    <source>
        <dbReference type="PROSITE" id="PS50089"/>
    </source>
</evidence>